<evidence type="ECO:0000313" key="4">
    <source>
        <dbReference type="Proteomes" id="UP000078532"/>
    </source>
</evidence>
<keyword evidence="1" id="KW-0238">DNA-binding</keyword>
<accession>A0A1B7LBA9</accession>
<dbReference type="SMART" id="SM00966">
    <property type="entry name" value="SpoVT_AbrB"/>
    <property type="match status" value="1"/>
</dbReference>
<name>A0A1B7LBA9_9FIRM</name>
<sequence>MAIVKISSKRQITLPARLCRALNLKEGDRLALEIKGDQITFTRVPDNITHFFSGIARGVYGATSRQVDEYVREERDSWE</sequence>
<dbReference type="InterPro" id="IPR037914">
    <property type="entry name" value="SpoVT-AbrB_sf"/>
</dbReference>
<feature type="domain" description="SpoVT-AbrB" evidence="2">
    <location>
        <begin position="1"/>
        <end position="46"/>
    </location>
</feature>
<dbReference type="RefSeq" id="WP_066671020.1">
    <property type="nucleotide sequence ID" value="NZ_LYVF01000192.1"/>
</dbReference>
<evidence type="ECO:0000256" key="1">
    <source>
        <dbReference type="PROSITE-ProRule" id="PRU01076"/>
    </source>
</evidence>
<dbReference type="EMBL" id="LYVF01000192">
    <property type="protein sequence ID" value="OAT79815.1"/>
    <property type="molecule type" value="Genomic_DNA"/>
</dbReference>
<dbReference type="GO" id="GO:0003677">
    <property type="term" value="F:DNA binding"/>
    <property type="evidence" value="ECO:0007669"/>
    <property type="project" value="UniProtKB-UniRule"/>
</dbReference>
<evidence type="ECO:0000259" key="2">
    <source>
        <dbReference type="PROSITE" id="PS51740"/>
    </source>
</evidence>
<dbReference type="AlphaFoldDB" id="A0A1B7LBA9"/>
<dbReference type="STRING" id="1838280.A6M21_15320"/>
<dbReference type="SUPFAM" id="SSF89447">
    <property type="entry name" value="AbrB/MazE/MraZ-like"/>
    <property type="match status" value="1"/>
</dbReference>
<dbReference type="InterPro" id="IPR007159">
    <property type="entry name" value="SpoVT-AbrB_dom"/>
</dbReference>
<evidence type="ECO:0000313" key="3">
    <source>
        <dbReference type="EMBL" id="OAT79815.1"/>
    </source>
</evidence>
<dbReference type="Proteomes" id="UP000078532">
    <property type="component" value="Unassembled WGS sequence"/>
</dbReference>
<reference evidence="3 4" key="1">
    <citation type="submission" date="2016-04" db="EMBL/GenBank/DDBJ databases">
        <authorList>
            <person name="Evans L.H."/>
            <person name="Alamgir A."/>
            <person name="Owens N."/>
            <person name="Weber N.D."/>
            <person name="Virtaneva K."/>
            <person name="Barbian K."/>
            <person name="Babar A."/>
            <person name="Rosenke K."/>
        </authorList>
    </citation>
    <scope>NUCLEOTIDE SEQUENCE [LARGE SCALE GENOMIC DNA]</scope>
    <source>
        <strain evidence="3 4">LMa1</strain>
    </source>
</reference>
<comment type="caution">
    <text evidence="3">The sequence shown here is derived from an EMBL/GenBank/DDBJ whole genome shotgun (WGS) entry which is preliminary data.</text>
</comment>
<organism evidence="3 4">
    <name type="scientific">Desulfotomaculum copahuensis</name>
    <dbReference type="NCBI Taxonomy" id="1838280"/>
    <lineage>
        <taxon>Bacteria</taxon>
        <taxon>Bacillati</taxon>
        <taxon>Bacillota</taxon>
        <taxon>Clostridia</taxon>
        <taxon>Eubacteriales</taxon>
        <taxon>Desulfotomaculaceae</taxon>
        <taxon>Desulfotomaculum</taxon>
    </lineage>
</organism>
<dbReference type="Pfam" id="PF04014">
    <property type="entry name" value="MazE_antitoxin"/>
    <property type="match status" value="1"/>
</dbReference>
<gene>
    <name evidence="3" type="ORF">A6M21_15320</name>
</gene>
<keyword evidence="4" id="KW-1185">Reference proteome</keyword>
<protein>
    <recommendedName>
        <fullName evidence="2">SpoVT-AbrB domain-containing protein</fullName>
    </recommendedName>
</protein>
<proteinExistence type="predicted"/>
<dbReference type="Gene3D" id="2.10.260.10">
    <property type="match status" value="1"/>
</dbReference>
<dbReference type="OrthoDB" id="71707at2"/>
<dbReference type="PROSITE" id="PS51740">
    <property type="entry name" value="SPOVT_ABRB"/>
    <property type="match status" value="1"/>
</dbReference>
<dbReference type="NCBIfam" id="TIGR01439">
    <property type="entry name" value="lp_hng_hel_AbrB"/>
    <property type="match status" value="1"/>
</dbReference>